<proteinExistence type="inferred from homology"/>
<evidence type="ECO:0000259" key="6">
    <source>
        <dbReference type="Pfam" id="PF14583"/>
    </source>
</evidence>
<sequence precursor="true">MKHILEAFLLRAFLVLLTGCSIAVAGDPPREWIDAKTGHRVVRLSEQAGSVSLYFHQNTYSPEGDKLLISTPRGLETVDLHSYELKVVVPRSDFRMGGSSGVEMGRKTRHVYYAARTREGTVVRATHIDTGETRDLVTLPRGAGFNGVNADETLLFGSIRDFETADRSGDRDRSRSGQRDSERSMKLFTADIATGEINTFHPSKAWLNHLQCSPTDPKFGLFCHEGIWQDVDRVWTITLGSEDAKLMHRRQQQYEIAGHEFFSADGQWVWYDLQTPRADQFWLAGVDVKTGERIRYSLKRQEWSVHYNQSQDGKLFAGDGGGPESVANQTPLPEKRRLNPAGNGQWIYLFRPSDEFTEATVGGEPAKSGTLTAERLVDLSTHDYDLEPNVNFTPDGKWIVFRSNMHGERHVYMVSVERDKGAGDTPALESASLSADTTLVQRRLVLIGDSTVKNGTGRGDDELFGWGQFIDNHFDTNRIEVENRALGGRSSRTYLTEGLWKKSLDRLRKGDYVMMQFGHNDGGKMFDGDRPRASIKGNGDESIDGVVAETGKAETVHSFGWYLRKYIADAKAKGAIPIVLSQVPRDRWQESRVIRSDRDYGLWAKQAAEQTGALFIDLNEIVCRRYEELGEEKVGRELFTPDDWTHTRREGAEINAACVAEGVETLRDCSLKTFLREDEGKSAETQSSWQFHFGDGPAESRHSHVRPNDEYSSQRGYGFLKTDSDKAAVFAIDIEEGNYAVTMRFGHADRSTSTTIKAEARRLMLENVETAPGEFVTRTFSVNVRGPMISSGNKVALNSRELENNGHPNWDGRLTLEFNGKQPRVDAVTIEPATDTTTIFIAGDSTVTDQRNEPYAGWGQMLTRFFKPSVTVSNYAESGLALRSFEYQRRLEKVLSTMKAGDYLLIQFGHNDQKDRRKDAGAFTTYKRKLAEFVEAVRSKQGIPVLITSMERLRMDERGNQTPTLFEFAEAVRQVGMEKDVPVIDLNAMSLEFYAALGPKRATEAFVFYPARTFPGQVEALEDRTHHNSYGAYELARCVVEGIRAQVPELAGHLANDVGSFDLSHPDDPKSFHLSPSPMVQVSKKPVGN</sequence>
<feature type="domain" description="SGNH hydrolase-type esterase" evidence="5">
    <location>
        <begin position="843"/>
        <end position="988"/>
    </location>
</feature>
<dbReference type="Pfam" id="PF13472">
    <property type="entry name" value="Lipase_GDSL_2"/>
    <property type="match status" value="2"/>
</dbReference>
<dbReference type="GO" id="GO:0045490">
    <property type="term" value="P:pectin catabolic process"/>
    <property type="evidence" value="ECO:0007669"/>
    <property type="project" value="InterPro"/>
</dbReference>
<dbReference type="Gene3D" id="3.40.50.1110">
    <property type="entry name" value="SGNH hydrolase"/>
    <property type="match status" value="2"/>
</dbReference>
<evidence type="ECO:0000256" key="3">
    <source>
        <dbReference type="SAM" id="MobiDB-lite"/>
    </source>
</evidence>
<dbReference type="EMBL" id="SJPX01000003">
    <property type="protein sequence ID" value="TWU51714.1"/>
    <property type="molecule type" value="Genomic_DNA"/>
</dbReference>
<evidence type="ECO:0000256" key="1">
    <source>
        <dbReference type="ARBA" id="ARBA00008668"/>
    </source>
</evidence>
<dbReference type="SUPFAM" id="SSF52266">
    <property type="entry name" value="SGNH hydrolase"/>
    <property type="match status" value="2"/>
</dbReference>
<dbReference type="CDD" id="cd01821">
    <property type="entry name" value="Rhamnogalacturan_acetylesterase_like"/>
    <property type="match status" value="2"/>
</dbReference>
<dbReference type="Gene3D" id="2.60.120.430">
    <property type="entry name" value="Galactose-binding lectin"/>
    <property type="match status" value="1"/>
</dbReference>
<dbReference type="PANTHER" id="PTHR43695">
    <property type="entry name" value="PUTATIVE (AFU_ORTHOLOGUE AFUA_2G17250)-RELATED"/>
    <property type="match status" value="1"/>
</dbReference>
<keyword evidence="8" id="KW-1185">Reference proteome</keyword>
<dbReference type="InterPro" id="IPR008979">
    <property type="entry name" value="Galactose-bd-like_sf"/>
</dbReference>
<dbReference type="InterPro" id="IPR036514">
    <property type="entry name" value="SGNH_hydro_sf"/>
</dbReference>
<keyword evidence="4" id="KW-0732">Signal</keyword>
<evidence type="ECO:0000313" key="7">
    <source>
        <dbReference type="EMBL" id="TWU51714.1"/>
    </source>
</evidence>
<accession>A0A5C6ETK2</accession>
<gene>
    <name evidence="7" type="primary">rhgT_2</name>
    <name evidence="7" type="ORF">Poly59_33090</name>
</gene>
<dbReference type="Proteomes" id="UP000317977">
    <property type="component" value="Unassembled WGS sequence"/>
</dbReference>
<dbReference type="InterPro" id="IPR027946">
    <property type="entry name" value="Ogl_dom"/>
</dbReference>
<reference evidence="7 8" key="1">
    <citation type="submission" date="2019-02" db="EMBL/GenBank/DDBJ databases">
        <title>Deep-cultivation of Planctomycetes and their phenomic and genomic characterization uncovers novel biology.</title>
        <authorList>
            <person name="Wiegand S."/>
            <person name="Jogler M."/>
            <person name="Boedeker C."/>
            <person name="Pinto D."/>
            <person name="Vollmers J."/>
            <person name="Rivas-Marin E."/>
            <person name="Kohn T."/>
            <person name="Peeters S.H."/>
            <person name="Heuer A."/>
            <person name="Rast P."/>
            <person name="Oberbeckmann S."/>
            <person name="Bunk B."/>
            <person name="Jeske O."/>
            <person name="Meyerdierks A."/>
            <person name="Storesund J.E."/>
            <person name="Kallscheuer N."/>
            <person name="Luecker S."/>
            <person name="Lage O.M."/>
            <person name="Pohl T."/>
            <person name="Merkel B.J."/>
            <person name="Hornburger P."/>
            <person name="Mueller R.-W."/>
            <person name="Bruemmer F."/>
            <person name="Labrenz M."/>
            <person name="Spormann A.M."/>
            <person name="Op Den Camp H."/>
            <person name="Overmann J."/>
            <person name="Amann R."/>
            <person name="Jetten M.S.M."/>
            <person name="Mascher T."/>
            <person name="Medema M.H."/>
            <person name="Devos D.P."/>
            <person name="Kaster A.-K."/>
            <person name="Ovreas L."/>
            <person name="Rohde M."/>
            <person name="Galperin M.Y."/>
            <person name="Jogler C."/>
        </authorList>
    </citation>
    <scope>NUCLEOTIDE SEQUENCE [LARGE SCALE GENOMIC DNA]</scope>
    <source>
        <strain evidence="7 8">Poly59</strain>
    </source>
</reference>
<evidence type="ECO:0000313" key="8">
    <source>
        <dbReference type="Proteomes" id="UP000317977"/>
    </source>
</evidence>
<keyword evidence="2 7" id="KW-0378">Hydrolase</keyword>
<feature type="chain" id="PRO_5023032414" evidence="4">
    <location>
        <begin position="26"/>
        <end position="1089"/>
    </location>
</feature>
<comment type="similarity">
    <text evidence="1">Belongs to the 'GDSL' lipolytic enzyme family.</text>
</comment>
<dbReference type="SUPFAM" id="SSF82171">
    <property type="entry name" value="DPP6 N-terminal domain-like"/>
    <property type="match status" value="1"/>
</dbReference>
<dbReference type="GO" id="GO:0047487">
    <property type="term" value="F:oligogalacturonide lyase activity"/>
    <property type="evidence" value="ECO:0007669"/>
    <property type="project" value="InterPro"/>
</dbReference>
<feature type="domain" description="Oligogalacturonate lyase" evidence="6">
    <location>
        <begin position="33"/>
        <end position="416"/>
    </location>
</feature>
<dbReference type="Gene3D" id="2.130.10.10">
    <property type="entry name" value="YVTN repeat-like/Quinoprotein amine dehydrogenase"/>
    <property type="match status" value="1"/>
</dbReference>
<dbReference type="GO" id="GO:0016788">
    <property type="term" value="F:hydrolase activity, acting on ester bonds"/>
    <property type="evidence" value="ECO:0007669"/>
    <property type="project" value="UniProtKB-ARBA"/>
</dbReference>
<dbReference type="Pfam" id="PF14583">
    <property type="entry name" value="Pectate_lyase22"/>
    <property type="match status" value="1"/>
</dbReference>
<feature type="region of interest" description="Disordered" evidence="3">
    <location>
        <begin position="1066"/>
        <end position="1089"/>
    </location>
</feature>
<evidence type="ECO:0000256" key="2">
    <source>
        <dbReference type="ARBA" id="ARBA00022801"/>
    </source>
</evidence>
<dbReference type="InterPro" id="IPR013830">
    <property type="entry name" value="SGNH_hydro"/>
</dbReference>
<name>A0A5C6ETK2_9BACT</name>
<comment type="caution">
    <text evidence="7">The sequence shown here is derived from an EMBL/GenBank/DDBJ whole genome shotgun (WGS) entry which is preliminary data.</text>
</comment>
<evidence type="ECO:0000256" key="4">
    <source>
        <dbReference type="SAM" id="SignalP"/>
    </source>
</evidence>
<protein>
    <submittedName>
        <fullName evidence="7">Rhamnogalacturonan acetylesterase RhgT</fullName>
        <ecNumber evidence="7">3.1.1.-</ecNumber>
    </submittedName>
</protein>
<dbReference type="EC" id="3.1.1.-" evidence="7"/>
<dbReference type="RefSeq" id="WP_186776289.1">
    <property type="nucleotide sequence ID" value="NZ_SJPX01000003.1"/>
</dbReference>
<feature type="region of interest" description="Disordered" evidence="3">
    <location>
        <begin position="316"/>
        <end position="339"/>
    </location>
</feature>
<dbReference type="AlphaFoldDB" id="A0A5C6ETK2"/>
<organism evidence="7 8">
    <name type="scientific">Rubripirellula reticaptiva</name>
    <dbReference type="NCBI Taxonomy" id="2528013"/>
    <lineage>
        <taxon>Bacteria</taxon>
        <taxon>Pseudomonadati</taxon>
        <taxon>Planctomycetota</taxon>
        <taxon>Planctomycetia</taxon>
        <taxon>Pirellulales</taxon>
        <taxon>Pirellulaceae</taxon>
        <taxon>Rubripirellula</taxon>
    </lineage>
</organism>
<dbReference type="InterPro" id="IPR015943">
    <property type="entry name" value="WD40/YVTN_repeat-like_dom_sf"/>
</dbReference>
<evidence type="ECO:0000259" key="5">
    <source>
        <dbReference type="Pfam" id="PF13472"/>
    </source>
</evidence>
<dbReference type="SUPFAM" id="SSF49785">
    <property type="entry name" value="Galactose-binding domain-like"/>
    <property type="match status" value="1"/>
</dbReference>
<feature type="signal peptide" evidence="4">
    <location>
        <begin position="1"/>
        <end position="25"/>
    </location>
</feature>
<feature type="domain" description="SGNH hydrolase-type esterase" evidence="5">
    <location>
        <begin position="446"/>
        <end position="651"/>
    </location>
</feature>
<dbReference type="InterPro" id="IPR037459">
    <property type="entry name" value="RhgT-like"/>
</dbReference>
<dbReference type="PANTHER" id="PTHR43695:SF1">
    <property type="entry name" value="RHAMNOGALACTURONAN ACETYLESTERASE"/>
    <property type="match status" value="1"/>
</dbReference>